<dbReference type="GO" id="GO:0005829">
    <property type="term" value="C:cytosol"/>
    <property type="evidence" value="ECO:0007669"/>
    <property type="project" value="TreeGrafter"/>
</dbReference>
<keyword evidence="3 8" id="KW-0963">Cytoplasm</keyword>
<keyword evidence="5 8" id="KW-0648">Protein biosynthesis</keyword>
<dbReference type="PRINTS" id="PR00315">
    <property type="entry name" value="ELONGATNFCT"/>
</dbReference>
<accession>A0A841R8F3</accession>
<dbReference type="InterPro" id="IPR032090">
    <property type="entry name" value="RF3_C"/>
</dbReference>
<dbReference type="SUPFAM" id="SSF52540">
    <property type="entry name" value="P-loop containing nucleoside triphosphate hydrolases"/>
    <property type="match status" value="1"/>
</dbReference>
<dbReference type="FunFam" id="3.30.70.3280:FF:000001">
    <property type="entry name" value="Peptide chain release factor 3"/>
    <property type="match status" value="1"/>
</dbReference>
<evidence type="ECO:0000256" key="5">
    <source>
        <dbReference type="ARBA" id="ARBA00022917"/>
    </source>
</evidence>
<dbReference type="RefSeq" id="WP_184742915.1">
    <property type="nucleotide sequence ID" value="NZ_JACHGJ010000001.1"/>
</dbReference>
<comment type="similarity">
    <text evidence="2 8">Belongs to the TRAFAC class translation factor GTPase superfamily. Classic translation factor GTPase family. PrfC subfamily.</text>
</comment>
<sequence>MEELKSEIDKRLTFAIISHPDAGKTTITEKLLLFGKAIHAAGAVKSHRNERKTTSDFMEMEKQRGISVSTSVMGFDWKGRKVNLLDTPGHADFSEDTYRTLTAVDSTLMVIDSVKGVEERTRKLCEICRMRRTPIVTYINKLDRDGKDPIELMDEVETELNVKITPMSWPVGQGKAFKGVYSLYEKRLILFNPHGTQEDDDVVEIDDLYSELLDRHAGSEAAKLREEIELINEVYPAFDREQYLSGHITPVFFGSAINNFGVRELLDCLVDIAPPPKVHETEERTVKAEEDKFSGFVFKIHANLDPKHRDRIAFLRICSGRFEKNKQYLHVRSGKPFKTSNPTAFMAQDRNVIDYAYPGDIIGLHDTGTFKIGDTLTEGEKIKFKGIPSFAPQIFRTVINLDPMKSKQFNKGLEQLAEEGVVQLFTKKYTKERLLGVVGMLQLDVIKYRLEHEYKASCRFDNSSFTTACWIKCKDKKVIDKFISQHSSKIAEDVRGELVFLASNKWMLERTLEEFPEVRYYFTSDFD</sequence>
<dbReference type="InterPro" id="IPR035647">
    <property type="entry name" value="EFG_III/V"/>
</dbReference>
<dbReference type="HAMAP" id="MF_00072">
    <property type="entry name" value="Rel_fac_3"/>
    <property type="match status" value="1"/>
</dbReference>
<dbReference type="PROSITE" id="PS51722">
    <property type="entry name" value="G_TR_2"/>
    <property type="match status" value="1"/>
</dbReference>
<protein>
    <recommendedName>
        <fullName evidence="7 8">Peptide chain release factor 3</fullName>
        <shortName evidence="8">RF-3</shortName>
    </recommendedName>
</protein>
<comment type="caution">
    <text evidence="10">The sequence shown here is derived from an EMBL/GenBank/DDBJ whole genome shotgun (WGS) entry which is preliminary data.</text>
</comment>
<dbReference type="InterPro" id="IPR009000">
    <property type="entry name" value="Transl_B-barrel_sf"/>
</dbReference>
<reference evidence="10 11" key="1">
    <citation type="submission" date="2020-08" db="EMBL/GenBank/DDBJ databases">
        <title>Genomic Encyclopedia of Type Strains, Phase IV (KMG-IV): sequencing the most valuable type-strain genomes for metagenomic binning, comparative biology and taxonomic classification.</title>
        <authorList>
            <person name="Goeker M."/>
        </authorList>
    </citation>
    <scope>NUCLEOTIDE SEQUENCE [LARGE SCALE GENOMIC DNA]</scope>
    <source>
        <strain evidence="10 11">DSM 2461</strain>
    </source>
</reference>
<evidence type="ECO:0000256" key="3">
    <source>
        <dbReference type="ARBA" id="ARBA00022490"/>
    </source>
</evidence>
<evidence type="ECO:0000256" key="1">
    <source>
        <dbReference type="ARBA" id="ARBA00004496"/>
    </source>
</evidence>
<evidence type="ECO:0000256" key="7">
    <source>
        <dbReference type="ARBA" id="ARBA00073639"/>
    </source>
</evidence>
<dbReference type="PANTHER" id="PTHR43556:SF2">
    <property type="entry name" value="PEPTIDE CHAIN RELEASE FACTOR RF3"/>
    <property type="match status" value="1"/>
</dbReference>
<evidence type="ECO:0000256" key="8">
    <source>
        <dbReference type="HAMAP-Rule" id="MF_00072"/>
    </source>
</evidence>
<dbReference type="InterPro" id="IPR031157">
    <property type="entry name" value="G_TR_CS"/>
</dbReference>
<dbReference type="EMBL" id="JACHGJ010000001">
    <property type="protein sequence ID" value="MBB6478752.1"/>
    <property type="molecule type" value="Genomic_DNA"/>
</dbReference>
<dbReference type="NCBIfam" id="TIGR00231">
    <property type="entry name" value="small_GTP"/>
    <property type="match status" value="1"/>
</dbReference>
<comment type="function">
    <text evidence="8">Increases the formation of ribosomal termination complexes and stimulates activities of RF-1 and RF-2. It binds guanine nucleotides and has strong preference for UGA stop codons. It may interact directly with the ribosome. The stimulation of RF-1 and RF-2 is significantly reduced by GTP and GDP, but not by GMP.</text>
</comment>
<dbReference type="CDD" id="cd04169">
    <property type="entry name" value="RF3"/>
    <property type="match status" value="1"/>
</dbReference>
<dbReference type="InterPro" id="IPR004548">
    <property type="entry name" value="PrfC"/>
</dbReference>
<dbReference type="InterPro" id="IPR000795">
    <property type="entry name" value="T_Tr_GTP-bd_dom"/>
</dbReference>
<dbReference type="GO" id="GO:0016150">
    <property type="term" value="F:translation release factor activity, codon nonspecific"/>
    <property type="evidence" value="ECO:0007669"/>
    <property type="project" value="TreeGrafter"/>
</dbReference>
<gene>
    <name evidence="8" type="primary">prfC</name>
    <name evidence="10" type="ORF">HNR50_000385</name>
</gene>
<dbReference type="CDD" id="cd03689">
    <property type="entry name" value="RF3_II"/>
    <property type="match status" value="1"/>
</dbReference>
<dbReference type="AlphaFoldDB" id="A0A841R8F3"/>
<dbReference type="InterPro" id="IPR038467">
    <property type="entry name" value="RF3_dom_3_sf"/>
</dbReference>
<dbReference type="Pfam" id="PF00009">
    <property type="entry name" value="GTP_EFTU"/>
    <property type="match status" value="1"/>
</dbReference>
<evidence type="ECO:0000259" key="9">
    <source>
        <dbReference type="PROSITE" id="PS51722"/>
    </source>
</evidence>
<evidence type="ECO:0000313" key="10">
    <source>
        <dbReference type="EMBL" id="MBB6478752.1"/>
    </source>
</evidence>
<evidence type="ECO:0000313" key="11">
    <source>
        <dbReference type="Proteomes" id="UP000587760"/>
    </source>
</evidence>
<feature type="binding site" evidence="8">
    <location>
        <begin position="18"/>
        <end position="25"/>
    </location>
    <ligand>
        <name>GTP</name>
        <dbReference type="ChEBI" id="CHEBI:37565"/>
    </ligand>
</feature>
<dbReference type="FunFam" id="3.40.50.300:FF:000542">
    <property type="entry name" value="Peptide chain release factor 3"/>
    <property type="match status" value="1"/>
</dbReference>
<evidence type="ECO:0000256" key="6">
    <source>
        <dbReference type="ARBA" id="ARBA00023134"/>
    </source>
</evidence>
<dbReference type="Pfam" id="PF16658">
    <property type="entry name" value="RF3_C"/>
    <property type="match status" value="1"/>
</dbReference>
<dbReference type="GO" id="GO:0006449">
    <property type="term" value="P:regulation of translational termination"/>
    <property type="evidence" value="ECO:0007669"/>
    <property type="project" value="UniProtKB-UniRule"/>
</dbReference>
<dbReference type="InterPro" id="IPR027417">
    <property type="entry name" value="P-loop_NTPase"/>
</dbReference>
<dbReference type="InterPro" id="IPR053905">
    <property type="entry name" value="EF-G-like_DII"/>
</dbReference>
<dbReference type="SUPFAM" id="SSF50447">
    <property type="entry name" value="Translation proteins"/>
    <property type="match status" value="1"/>
</dbReference>
<dbReference type="Gene3D" id="3.40.50.300">
    <property type="entry name" value="P-loop containing nucleotide triphosphate hydrolases"/>
    <property type="match status" value="1"/>
</dbReference>
<dbReference type="InterPro" id="IPR041732">
    <property type="entry name" value="RF3_GTP-bd"/>
</dbReference>
<name>A0A841R8F3_9SPIO</name>
<comment type="subcellular location">
    <subcellularLocation>
        <location evidence="1 8">Cytoplasm</location>
    </subcellularLocation>
</comment>
<dbReference type="GO" id="GO:0016149">
    <property type="term" value="F:translation release factor activity, codon specific"/>
    <property type="evidence" value="ECO:0007669"/>
    <property type="project" value="UniProtKB-UniRule"/>
</dbReference>
<evidence type="ECO:0000256" key="2">
    <source>
        <dbReference type="ARBA" id="ARBA00009978"/>
    </source>
</evidence>
<keyword evidence="4 8" id="KW-0547">Nucleotide-binding</keyword>
<evidence type="ECO:0000256" key="4">
    <source>
        <dbReference type="ARBA" id="ARBA00022741"/>
    </source>
</evidence>
<dbReference type="GO" id="GO:0005525">
    <property type="term" value="F:GTP binding"/>
    <property type="evidence" value="ECO:0007669"/>
    <property type="project" value="UniProtKB-UniRule"/>
</dbReference>
<dbReference type="SUPFAM" id="SSF54980">
    <property type="entry name" value="EF-G C-terminal domain-like"/>
    <property type="match status" value="1"/>
</dbReference>
<keyword evidence="11" id="KW-1185">Reference proteome</keyword>
<feature type="binding site" evidence="8">
    <location>
        <begin position="140"/>
        <end position="143"/>
    </location>
    <ligand>
        <name>GTP</name>
        <dbReference type="ChEBI" id="CHEBI:37565"/>
    </ligand>
</feature>
<dbReference type="NCBIfam" id="TIGR00503">
    <property type="entry name" value="prfC"/>
    <property type="match status" value="1"/>
</dbReference>
<dbReference type="Gene3D" id="3.30.70.3280">
    <property type="entry name" value="Peptide chain release factor 3, domain III"/>
    <property type="match status" value="1"/>
</dbReference>
<dbReference type="PANTHER" id="PTHR43556">
    <property type="entry name" value="PEPTIDE CHAIN RELEASE FACTOR RF3"/>
    <property type="match status" value="1"/>
</dbReference>
<proteinExistence type="inferred from homology"/>
<dbReference type="GO" id="GO:0003924">
    <property type="term" value="F:GTPase activity"/>
    <property type="evidence" value="ECO:0007669"/>
    <property type="project" value="InterPro"/>
</dbReference>
<dbReference type="InterPro" id="IPR005225">
    <property type="entry name" value="Small_GTP-bd"/>
</dbReference>
<feature type="domain" description="Tr-type G" evidence="9">
    <location>
        <begin position="9"/>
        <end position="277"/>
    </location>
</feature>
<feature type="binding site" evidence="8">
    <location>
        <begin position="86"/>
        <end position="90"/>
    </location>
    <ligand>
        <name>GTP</name>
        <dbReference type="ChEBI" id="CHEBI:37565"/>
    </ligand>
</feature>
<dbReference type="PROSITE" id="PS00301">
    <property type="entry name" value="G_TR_1"/>
    <property type="match status" value="1"/>
</dbReference>
<dbReference type="NCBIfam" id="NF001964">
    <property type="entry name" value="PRK00741.1"/>
    <property type="match status" value="1"/>
</dbReference>
<dbReference type="Pfam" id="PF22042">
    <property type="entry name" value="EF-G_D2"/>
    <property type="match status" value="1"/>
</dbReference>
<keyword evidence="6 8" id="KW-0342">GTP-binding</keyword>
<organism evidence="10 11">
    <name type="scientific">Spirochaeta isovalerica</name>
    <dbReference type="NCBI Taxonomy" id="150"/>
    <lineage>
        <taxon>Bacteria</taxon>
        <taxon>Pseudomonadati</taxon>
        <taxon>Spirochaetota</taxon>
        <taxon>Spirochaetia</taxon>
        <taxon>Spirochaetales</taxon>
        <taxon>Spirochaetaceae</taxon>
        <taxon>Spirochaeta</taxon>
    </lineage>
</organism>
<dbReference type="Proteomes" id="UP000587760">
    <property type="component" value="Unassembled WGS sequence"/>
</dbReference>
<dbReference type="Gene3D" id="2.40.30.10">
    <property type="entry name" value="Translation factors"/>
    <property type="match status" value="1"/>
</dbReference>